<gene>
    <name evidence="8" type="ORF">FHX41_3202</name>
</gene>
<reference evidence="8 9" key="1">
    <citation type="submission" date="2019-06" db="EMBL/GenBank/DDBJ databases">
        <title>Sequencing the genomes of 1000 actinobacteria strains.</title>
        <authorList>
            <person name="Klenk H.-P."/>
        </authorList>
    </citation>
    <scope>NUCLEOTIDE SEQUENCE [LARGE SCALE GENOMIC DNA]</scope>
    <source>
        <strain evidence="8 9">DSM 45043</strain>
    </source>
</reference>
<evidence type="ECO:0000256" key="4">
    <source>
        <dbReference type="ARBA" id="ARBA00023136"/>
    </source>
</evidence>
<feature type="compositionally biased region" description="Basic and acidic residues" evidence="5">
    <location>
        <begin position="369"/>
        <end position="378"/>
    </location>
</feature>
<dbReference type="EMBL" id="VFPO01000001">
    <property type="protein sequence ID" value="TQM69507.1"/>
    <property type="molecule type" value="Genomic_DNA"/>
</dbReference>
<dbReference type="InterPro" id="IPR023408">
    <property type="entry name" value="MscS_beta-dom_sf"/>
</dbReference>
<dbReference type="PANTHER" id="PTHR30566">
    <property type="entry name" value="YNAI-RELATED MECHANOSENSITIVE ION CHANNEL"/>
    <property type="match status" value="1"/>
</dbReference>
<evidence type="ECO:0000256" key="6">
    <source>
        <dbReference type="SAM" id="Phobius"/>
    </source>
</evidence>
<proteinExistence type="predicted"/>
<dbReference type="SUPFAM" id="SSF50182">
    <property type="entry name" value="Sm-like ribonucleoproteins"/>
    <property type="match status" value="1"/>
</dbReference>
<feature type="transmembrane region" description="Helical" evidence="6">
    <location>
        <begin position="46"/>
        <end position="65"/>
    </location>
</feature>
<evidence type="ECO:0000256" key="5">
    <source>
        <dbReference type="SAM" id="MobiDB-lite"/>
    </source>
</evidence>
<keyword evidence="9" id="KW-1185">Reference proteome</keyword>
<evidence type="ECO:0000256" key="2">
    <source>
        <dbReference type="ARBA" id="ARBA00022692"/>
    </source>
</evidence>
<dbReference type="AlphaFoldDB" id="A0A543IG24"/>
<feature type="transmembrane region" description="Helical" evidence="6">
    <location>
        <begin position="152"/>
        <end position="171"/>
    </location>
</feature>
<name>A0A543IG24_9ACTN</name>
<accession>A0A543IG24</accession>
<evidence type="ECO:0000259" key="7">
    <source>
        <dbReference type="Pfam" id="PF00924"/>
    </source>
</evidence>
<feature type="region of interest" description="Disordered" evidence="5">
    <location>
        <begin position="330"/>
        <end position="408"/>
    </location>
</feature>
<feature type="transmembrane region" description="Helical" evidence="6">
    <location>
        <begin position="6"/>
        <end position="26"/>
    </location>
</feature>
<protein>
    <submittedName>
        <fullName evidence="8">Small-conductance mechanosensitive channel</fullName>
    </submittedName>
</protein>
<dbReference type="GO" id="GO:0016020">
    <property type="term" value="C:membrane"/>
    <property type="evidence" value="ECO:0007669"/>
    <property type="project" value="UniProtKB-SubCell"/>
</dbReference>
<feature type="transmembrane region" description="Helical" evidence="6">
    <location>
        <begin position="77"/>
        <end position="97"/>
    </location>
</feature>
<comment type="subcellular location">
    <subcellularLocation>
        <location evidence="1">Membrane</location>
    </subcellularLocation>
</comment>
<feature type="transmembrane region" description="Helical" evidence="6">
    <location>
        <begin position="124"/>
        <end position="146"/>
    </location>
</feature>
<dbReference type="RefSeq" id="WP_246077368.1">
    <property type="nucleotide sequence ID" value="NZ_VFPO01000001.1"/>
</dbReference>
<sequence>MFWPWVVLAAVVATSVVVVECGRRLLAGRLSARWPGAANAARRCAAPAFAFAAVVSANAAMPYALLPGPAEGAVGHLLRIAAIGATTWLVLRIGYALSDPPLERLMRIEGERNRRARRVRTQMLLLRRIAAVVIVVLAVGAALFTFPGVRAIGAGVLASAGVAGLVVGIAARPTLGNLLAGLQLAFSDALRLDDVVVVQGNWGRVEELTLSYVVLRLWDERRMIYPVSYFTDQPFENWTRHSSRLLGAVELHVDWSVPVDELRRELHSALRENPLWDRREWVLQVTDVQPNGLITLRALMSAADSASAWDLRCDIREHLVSYLREHHPGALPRFRVGGDDAPLVRASGAEGPGGRDSDGRTPDGTVPDGRARDGREPAGGEVTGGEAGGGRAGPSEDGPARPGPLRRA</sequence>
<dbReference type="Gene3D" id="2.30.30.60">
    <property type="match status" value="1"/>
</dbReference>
<keyword evidence="3 6" id="KW-1133">Transmembrane helix</keyword>
<dbReference type="InterPro" id="IPR006685">
    <property type="entry name" value="MscS_channel_2nd"/>
</dbReference>
<keyword evidence="2 6" id="KW-0812">Transmembrane</keyword>
<dbReference type="Gene3D" id="1.10.287.1260">
    <property type="match status" value="1"/>
</dbReference>
<dbReference type="InterPro" id="IPR010920">
    <property type="entry name" value="LSM_dom_sf"/>
</dbReference>
<comment type="caution">
    <text evidence="8">The sequence shown here is derived from an EMBL/GenBank/DDBJ whole genome shotgun (WGS) entry which is preliminary data.</text>
</comment>
<dbReference type="PANTHER" id="PTHR30566:SF25">
    <property type="entry name" value="INNER MEMBRANE PROTEIN"/>
    <property type="match status" value="1"/>
</dbReference>
<evidence type="ECO:0000313" key="9">
    <source>
        <dbReference type="Proteomes" id="UP000316706"/>
    </source>
</evidence>
<dbReference type="GO" id="GO:0055085">
    <property type="term" value="P:transmembrane transport"/>
    <property type="evidence" value="ECO:0007669"/>
    <property type="project" value="InterPro"/>
</dbReference>
<feature type="compositionally biased region" description="Gly residues" evidence="5">
    <location>
        <begin position="381"/>
        <end position="392"/>
    </location>
</feature>
<evidence type="ECO:0000313" key="8">
    <source>
        <dbReference type="EMBL" id="TQM69507.1"/>
    </source>
</evidence>
<dbReference type="Pfam" id="PF00924">
    <property type="entry name" value="MS_channel_2nd"/>
    <property type="match status" value="1"/>
</dbReference>
<evidence type="ECO:0000256" key="1">
    <source>
        <dbReference type="ARBA" id="ARBA00004370"/>
    </source>
</evidence>
<keyword evidence="4 6" id="KW-0472">Membrane</keyword>
<dbReference type="Proteomes" id="UP000316706">
    <property type="component" value="Unassembled WGS sequence"/>
</dbReference>
<organism evidence="8 9">
    <name type="scientific">Actinomadura hallensis</name>
    <dbReference type="NCBI Taxonomy" id="337895"/>
    <lineage>
        <taxon>Bacteria</taxon>
        <taxon>Bacillati</taxon>
        <taxon>Actinomycetota</taxon>
        <taxon>Actinomycetes</taxon>
        <taxon>Streptosporangiales</taxon>
        <taxon>Thermomonosporaceae</taxon>
        <taxon>Actinomadura</taxon>
    </lineage>
</organism>
<evidence type="ECO:0000256" key="3">
    <source>
        <dbReference type="ARBA" id="ARBA00022989"/>
    </source>
</evidence>
<feature type="domain" description="Mechanosensitive ion channel MscS" evidence="7">
    <location>
        <begin position="175"/>
        <end position="240"/>
    </location>
</feature>